<keyword evidence="2" id="KW-1185">Reference proteome</keyword>
<evidence type="ECO:0000313" key="2">
    <source>
        <dbReference type="Proteomes" id="UP000598820"/>
    </source>
</evidence>
<sequence length="101" mass="11551">MPDPHPYISKRLVKDVLKDGKLIPANVAREYVEVSRLANDAKNLNYVTSLVNMAIEKGEMKVCIYEKPTTNTIKALERAGYNVSESSFKNEYQCTIRWDLL</sequence>
<protein>
    <submittedName>
        <fullName evidence="1">Uncharacterized protein</fullName>
    </submittedName>
</protein>
<proteinExistence type="predicted"/>
<gene>
    <name evidence="1" type="ORF">IC229_27555</name>
</gene>
<evidence type="ECO:0000313" key="1">
    <source>
        <dbReference type="EMBL" id="MBD2704428.1"/>
    </source>
</evidence>
<reference evidence="1" key="1">
    <citation type="submission" date="2020-09" db="EMBL/GenBank/DDBJ databases">
        <authorList>
            <person name="Kim M.K."/>
        </authorList>
    </citation>
    <scope>NUCLEOTIDE SEQUENCE</scope>
    <source>
        <strain evidence="1">BT702</strain>
    </source>
</reference>
<comment type="caution">
    <text evidence="1">The sequence shown here is derived from an EMBL/GenBank/DDBJ whole genome shotgun (WGS) entry which is preliminary data.</text>
</comment>
<name>A0A927ASU6_9BACT</name>
<organism evidence="1 2">
    <name type="scientific">Spirosoma profusum</name>
    <dbReference type="NCBI Taxonomy" id="2771354"/>
    <lineage>
        <taxon>Bacteria</taxon>
        <taxon>Pseudomonadati</taxon>
        <taxon>Bacteroidota</taxon>
        <taxon>Cytophagia</taxon>
        <taxon>Cytophagales</taxon>
        <taxon>Cytophagaceae</taxon>
        <taxon>Spirosoma</taxon>
    </lineage>
</organism>
<dbReference type="AlphaFoldDB" id="A0A927ASU6"/>
<dbReference type="EMBL" id="JACWZY010000031">
    <property type="protein sequence ID" value="MBD2704428.1"/>
    <property type="molecule type" value="Genomic_DNA"/>
</dbReference>
<accession>A0A927ASU6</accession>
<dbReference type="Proteomes" id="UP000598820">
    <property type="component" value="Unassembled WGS sequence"/>
</dbReference>